<dbReference type="InParanoid" id="G4TIS0"/>
<evidence type="ECO:0000256" key="5">
    <source>
        <dbReference type="ARBA" id="ARBA00022737"/>
    </source>
</evidence>
<feature type="signal peptide" evidence="11">
    <location>
        <begin position="1"/>
        <end position="18"/>
    </location>
</feature>
<protein>
    <recommendedName>
        <fullName evidence="2">RBR-type E3 ubiquitin transferase</fullName>
        <ecNumber evidence="2">2.3.2.31</ecNumber>
    </recommendedName>
</protein>
<dbReference type="SUPFAM" id="SSF57850">
    <property type="entry name" value="RING/U-box"/>
    <property type="match status" value="5"/>
</dbReference>
<evidence type="ECO:0000256" key="10">
    <source>
        <dbReference type="SAM" id="Phobius"/>
    </source>
</evidence>
<dbReference type="PROSITE" id="PS51873">
    <property type="entry name" value="TRIAD"/>
    <property type="match status" value="1"/>
</dbReference>
<dbReference type="STRING" id="1109443.G4TIS0"/>
<feature type="chain" id="PRO_5003468547" description="RBR-type E3 ubiquitin transferase" evidence="11">
    <location>
        <begin position="19"/>
        <end position="1044"/>
    </location>
</feature>
<evidence type="ECO:0000256" key="11">
    <source>
        <dbReference type="SAM" id="SignalP"/>
    </source>
</evidence>
<dbReference type="eggNOG" id="KOG1815">
    <property type="taxonomic scope" value="Eukaryota"/>
</dbReference>
<keyword evidence="10" id="KW-0812">Transmembrane</keyword>
<dbReference type="PANTHER" id="PTHR11685">
    <property type="entry name" value="RBR FAMILY RING FINGER AND IBR DOMAIN-CONTAINING"/>
    <property type="match status" value="1"/>
</dbReference>
<feature type="domain" description="RING-type" evidence="12">
    <location>
        <begin position="527"/>
        <end position="750"/>
    </location>
</feature>
<keyword evidence="10" id="KW-0472">Membrane</keyword>
<keyword evidence="11" id="KW-0732">Signal</keyword>
<evidence type="ECO:0000256" key="2">
    <source>
        <dbReference type="ARBA" id="ARBA00012251"/>
    </source>
</evidence>
<evidence type="ECO:0000313" key="14">
    <source>
        <dbReference type="Proteomes" id="UP000007148"/>
    </source>
</evidence>
<accession>G4TIS0</accession>
<keyword evidence="8" id="KW-0862">Zinc</keyword>
<dbReference type="InterPro" id="IPR044066">
    <property type="entry name" value="TRIAD_supradom"/>
</dbReference>
<dbReference type="SMART" id="SM00647">
    <property type="entry name" value="IBR"/>
    <property type="match status" value="2"/>
</dbReference>
<sequence length="1044" mass="115760">MALVFIALALMVVPAILPLAMLMCCNELRSPIIRALAGVICTSCEDAWKVHKGTLDYRRFMLNIASFQSKPIELAGLLVLATFGGVYALYSWMVNLQTDTPGNGLAVSGSNPTPGTSSLQQSMLELVEQALGQPREPTPRVVIPDNARAASPNQECLVCRDEPQYFPKDPPTSHCSHAPEVCSACLGRTIQEAVKHGNYNGDGTQIRCPSYNCDQWMGYLEIRQWAPNDVCEKSLRSDALFVRCVNPKCSAGQVHTEKGNNPIVICYSCRKSQCFNHRIEWHAGYTCKQWDKQGKHKKANDLNSKDQWLRSYDMQETGRLRPRIVSTFSNLDKPQIDTHVLAVAGCAWLLGGAFLRVTTRSTTTIANTTRVRRGATQRHEACVPLDKKCAGGKYGEYSLDEERGWSHDFDSWTLRGRRSYYQFHMHYLVNELYARIYVPLSPLSSFTSSSLTGASMDNDTAAVTPPIVTASQDTQDDLAYLLVIASFEEHMTSPEATNLINIPGQHKEGSSGSRHDINSTFMKKPHAFSECIVCGSDEDDVAIPNVPATGACDHPPEICVDCLKRIIETSISTGAFISGIPCPSIGCGQIMTYFDVQKWAETKVFQRYDTLLFQNSLRSDSTWVWCVSPSCEAGQEHTGGDASNIVTCHACGSKMCFRHQSAWHEGMSCAQWDEQLLIAEHGERWTDEWILTETKGCPKCKARILKNEGCDHMTCRRPGGCGHELYYTGAPGGHPAPQGLTNSSRTHRRSVRVRVPRGSVDTTHSTGVLRQTCMMPRDQGNSVTERIDTRAIWWTPEQGRGDTRYPDFVQTRRNHRFEQNIVARSRLISREYGAAELSGPRPPFMQELDPPRTQYPPVEYRRLGAIIDQIPGPREGLTTAECPSLVTRTTDQQHAQNSGQAIPIYPRLRAVDTPTATSHFSDAGGNNSLESPAAIPRSRSQPIINMSPRDHQDHRRAGMSNVASRIPETVAPLLPYGVGAIGQNPSLMGQLGAPHEETRSDQPTELAVSTEQQGTIPNTSNSRRGVSTLRSWLKKQIHPIFSAR</sequence>
<dbReference type="GO" id="GO:0008270">
    <property type="term" value="F:zinc ion binding"/>
    <property type="evidence" value="ECO:0007669"/>
    <property type="project" value="UniProtKB-KW"/>
</dbReference>
<dbReference type="EC" id="2.3.2.31" evidence="2"/>
<keyword evidence="3" id="KW-0808">Transferase</keyword>
<proteinExistence type="predicted"/>
<evidence type="ECO:0000256" key="9">
    <source>
        <dbReference type="SAM" id="MobiDB-lite"/>
    </source>
</evidence>
<feature type="region of interest" description="Disordered" evidence="9">
    <location>
        <begin position="991"/>
        <end position="1024"/>
    </location>
</feature>
<feature type="transmembrane region" description="Helical" evidence="10">
    <location>
        <begin position="72"/>
        <end position="93"/>
    </location>
</feature>
<keyword evidence="14" id="KW-1185">Reference proteome</keyword>
<feature type="compositionally biased region" description="Polar residues" evidence="9">
    <location>
        <begin position="1003"/>
        <end position="1024"/>
    </location>
</feature>
<dbReference type="InterPro" id="IPR002867">
    <property type="entry name" value="IBR_dom"/>
</dbReference>
<evidence type="ECO:0000256" key="7">
    <source>
        <dbReference type="ARBA" id="ARBA00022786"/>
    </source>
</evidence>
<keyword evidence="10" id="KW-1133">Transmembrane helix</keyword>
<evidence type="ECO:0000256" key="3">
    <source>
        <dbReference type="ARBA" id="ARBA00022679"/>
    </source>
</evidence>
<evidence type="ECO:0000256" key="6">
    <source>
        <dbReference type="ARBA" id="ARBA00022771"/>
    </source>
</evidence>
<dbReference type="HOGENOM" id="CLU_292060_0_0_1"/>
<dbReference type="InterPro" id="IPR031127">
    <property type="entry name" value="E3_UB_ligase_RBR"/>
</dbReference>
<dbReference type="EMBL" id="CAFZ01000110">
    <property type="protein sequence ID" value="CCA71208.1"/>
    <property type="molecule type" value="Genomic_DNA"/>
</dbReference>
<keyword evidence="6" id="KW-0863">Zinc-finger</keyword>
<evidence type="ECO:0000256" key="1">
    <source>
        <dbReference type="ARBA" id="ARBA00001798"/>
    </source>
</evidence>
<gene>
    <name evidence="13" type="ORF">PIIN_11690</name>
</gene>
<reference evidence="13 14" key="1">
    <citation type="journal article" date="2011" name="PLoS Pathog.">
        <title>Endophytic Life Strategies Decoded by Genome and Transcriptome Analyses of the Mutualistic Root Symbiont Piriformospora indica.</title>
        <authorList>
            <person name="Zuccaro A."/>
            <person name="Lahrmann U."/>
            <person name="Guldener U."/>
            <person name="Langen G."/>
            <person name="Pfiffi S."/>
            <person name="Biedenkopf D."/>
            <person name="Wong P."/>
            <person name="Samans B."/>
            <person name="Grimm C."/>
            <person name="Basiewicz M."/>
            <person name="Murat C."/>
            <person name="Martin F."/>
            <person name="Kogel K.H."/>
        </authorList>
    </citation>
    <scope>NUCLEOTIDE SEQUENCE [LARGE SCALE GENOMIC DNA]</scope>
    <source>
        <strain evidence="13 14">DSM 11827</strain>
    </source>
</reference>
<evidence type="ECO:0000259" key="12">
    <source>
        <dbReference type="PROSITE" id="PS51873"/>
    </source>
</evidence>
<dbReference type="CDD" id="cd20336">
    <property type="entry name" value="Rcat_RBR"/>
    <property type="match status" value="1"/>
</dbReference>
<keyword evidence="5" id="KW-0677">Repeat</keyword>
<dbReference type="eggNOG" id="KOG1812">
    <property type="taxonomic scope" value="Eukaryota"/>
</dbReference>
<dbReference type="OrthoDB" id="1431934at2759"/>
<name>G4TIS0_SERID</name>
<dbReference type="GO" id="GO:0016567">
    <property type="term" value="P:protein ubiquitination"/>
    <property type="evidence" value="ECO:0007669"/>
    <property type="project" value="InterPro"/>
</dbReference>
<dbReference type="InterPro" id="IPR013083">
    <property type="entry name" value="Znf_RING/FYVE/PHD"/>
</dbReference>
<evidence type="ECO:0000256" key="4">
    <source>
        <dbReference type="ARBA" id="ARBA00022723"/>
    </source>
</evidence>
<evidence type="ECO:0000256" key="8">
    <source>
        <dbReference type="ARBA" id="ARBA00022833"/>
    </source>
</evidence>
<dbReference type="Proteomes" id="UP000007148">
    <property type="component" value="Unassembled WGS sequence"/>
</dbReference>
<comment type="caution">
    <text evidence="13">The sequence shown here is derived from an EMBL/GenBank/DDBJ whole genome shotgun (WGS) entry which is preliminary data.</text>
</comment>
<evidence type="ECO:0000313" key="13">
    <source>
        <dbReference type="EMBL" id="CCA71208.1"/>
    </source>
</evidence>
<feature type="compositionally biased region" description="Polar residues" evidence="9">
    <location>
        <begin position="915"/>
        <end position="930"/>
    </location>
</feature>
<dbReference type="Gene3D" id="1.20.120.1750">
    <property type="match status" value="1"/>
</dbReference>
<feature type="region of interest" description="Disordered" evidence="9">
    <location>
        <begin position="915"/>
        <end position="934"/>
    </location>
</feature>
<dbReference type="CDD" id="cd20335">
    <property type="entry name" value="BRcat_RBR"/>
    <property type="match status" value="2"/>
</dbReference>
<keyword evidence="7" id="KW-0833">Ubl conjugation pathway</keyword>
<organism evidence="13 14">
    <name type="scientific">Serendipita indica (strain DSM 11827)</name>
    <name type="common">Root endophyte fungus</name>
    <name type="synonym">Piriformospora indica</name>
    <dbReference type="NCBI Taxonomy" id="1109443"/>
    <lineage>
        <taxon>Eukaryota</taxon>
        <taxon>Fungi</taxon>
        <taxon>Dikarya</taxon>
        <taxon>Basidiomycota</taxon>
        <taxon>Agaricomycotina</taxon>
        <taxon>Agaricomycetes</taxon>
        <taxon>Sebacinales</taxon>
        <taxon>Serendipitaceae</taxon>
        <taxon>Serendipita</taxon>
    </lineage>
</organism>
<dbReference type="AlphaFoldDB" id="G4TIS0"/>
<keyword evidence="4" id="KW-0479">Metal-binding</keyword>
<dbReference type="Pfam" id="PF01485">
    <property type="entry name" value="IBR"/>
    <property type="match status" value="2"/>
</dbReference>
<dbReference type="GO" id="GO:0061630">
    <property type="term" value="F:ubiquitin protein ligase activity"/>
    <property type="evidence" value="ECO:0007669"/>
    <property type="project" value="UniProtKB-EC"/>
</dbReference>
<dbReference type="Gene3D" id="3.30.40.10">
    <property type="entry name" value="Zinc/RING finger domain, C3HC4 (zinc finger)"/>
    <property type="match status" value="2"/>
</dbReference>
<comment type="catalytic activity">
    <reaction evidence="1">
        <text>[E2 ubiquitin-conjugating enzyme]-S-ubiquitinyl-L-cysteine + [acceptor protein]-L-lysine = [E2 ubiquitin-conjugating enzyme]-L-cysteine + [acceptor protein]-N(6)-ubiquitinyl-L-lysine.</text>
        <dbReference type="EC" id="2.3.2.31"/>
    </reaction>
</comment>